<dbReference type="Proteomes" id="UP001374579">
    <property type="component" value="Unassembled WGS sequence"/>
</dbReference>
<organism evidence="2 3">
    <name type="scientific">Littorina saxatilis</name>
    <dbReference type="NCBI Taxonomy" id="31220"/>
    <lineage>
        <taxon>Eukaryota</taxon>
        <taxon>Metazoa</taxon>
        <taxon>Spiralia</taxon>
        <taxon>Lophotrochozoa</taxon>
        <taxon>Mollusca</taxon>
        <taxon>Gastropoda</taxon>
        <taxon>Caenogastropoda</taxon>
        <taxon>Littorinimorpha</taxon>
        <taxon>Littorinoidea</taxon>
        <taxon>Littorinidae</taxon>
        <taxon>Littorina</taxon>
    </lineage>
</organism>
<feature type="region of interest" description="Disordered" evidence="1">
    <location>
        <begin position="1"/>
        <end position="27"/>
    </location>
</feature>
<accession>A0AAN9GGL1</accession>
<sequence>MFQRKKGVNFSKKRKFMGNQHTPGGSKAKKVCFEQCSTPSPASVHNSASVSDDNLVTEIDSIFTGDTPTTSQKKLLIMYKVIEKAEGQNHPQAPKTDHE</sequence>
<comment type="caution">
    <text evidence="2">The sequence shown here is derived from an EMBL/GenBank/DDBJ whole genome shotgun (WGS) entry which is preliminary data.</text>
</comment>
<proteinExistence type="predicted"/>
<name>A0AAN9GGL1_9CAEN</name>
<reference evidence="2 3" key="1">
    <citation type="submission" date="2024-02" db="EMBL/GenBank/DDBJ databases">
        <title>Chromosome-scale genome assembly of the rough periwinkle Littorina saxatilis.</title>
        <authorList>
            <person name="De Jode A."/>
            <person name="Faria R."/>
            <person name="Formenti G."/>
            <person name="Sims Y."/>
            <person name="Smith T.P."/>
            <person name="Tracey A."/>
            <person name="Wood J.M.D."/>
            <person name="Zagrodzka Z.B."/>
            <person name="Johannesson K."/>
            <person name="Butlin R.K."/>
            <person name="Leder E.H."/>
        </authorList>
    </citation>
    <scope>NUCLEOTIDE SEQUENCE [LARGE SCALE GENOMIC DNA]</scope>
    <source>
        <strain evidence="2">Snail1</strain>
        <tissue evidence="2">Muscle</tissue>
    </source>
</reference>
<evidence type="ECO:0000256" key="1">
    <source>
        <dbReference type="SAM" id="MobiDB-lite"/>
    </source>
</evidence>
<protein>
    <submittedName>
        <fullName evidence="2">Uncharacterized protein</fullName>
    </submittedName>
</protein>
<evidence type="ECO:0000313" key="3">
    <source>
        <dbReference type="Proteomes" id="UP001374579"/>
    </source>
</evidence>
<dbReference type="EMBL" id="JBAMIC010000004">
    <property type="protein sequence ID" value="KAK7107341.1"/>
    <property type="molecule type" value="Genomic_DNA"/>
</dbReference>
<keyword evidence="3" id="KW-1185">Reference proteome</keyword>
<dbReference type="AlphaFoldDB" id="A0AAN9GGL1"/>
<evidence type="ECO:0000313" key="2">
    <source>
        <dbReference type="EMBL" id="KAK7107341.1"/>
    </source>
</evidence>
<feature type="compositionally biased region" description="Basic residues" evidence="1">
    <location>
        <begin position="1"/>
        <end position="16"/>
    </location>
</feature>
<gene>
    <name evidence="2" type="ORF">V1264_015284</name>
</gene>